<evidence type="ECO:0000256" key="1">
    <source>
        <dbReference type="SAM" id="MobiDB-lite"/>
    </source>
</evidence>
<dbReference type="Proteomes" id="UP001168972">
    <property type="component" value="Unassembled WGS sequence"/>
</dbReference>
<proteinExistence type="predicted"/>
<accession>A0AA39F2A9</accession>
<keyword evidence="3" id="KW-1185">Reference proteome</keyword>
<evidence type="ECO:0000313" key="2">
    <source>
        <dbReference type="EMBL" id="KAK0161616.1"/>
    </source>
</evidence>
<gene>
    <name evidence="2" type="ORF">PV327_010071</name>
</gene>
<dbReference type="EMBL" id="JAQQBR010001835">
    <property type="protein sequence ID" value="KAK0161616.1"/>
    <property type="molecule type" value="Genomic_DNA"/>
</dbReference>
<sequence length="168" mass="18589">MLDVDIPGPSHGLRNDETAHQRRVVPGHSESLQHRLIFRIPGTEGSDDERVNIDRVPLVIQSLSQGGVFGHLRSPRGLNGLTLVLKGDRHVNNVDDSCLLVADHKVRLSPVVPKWHCGEAASQPSVAYSGRARVEVSPSRIRTFCTVYPRRSNAMPRLTAKRRVEPGE</sequence>
<protein>
    <submittedName>
        <fullName evidence="2">Uncharacterized protein</fullName>
    </submittedName>
</protein>
<evidence type="ECO:0000313" key="3">
    <source>
        <dbReference type="Proteomes" id="UP001168972"/>
    </source>
</evidence>
<comment type="caution">
    <text evidence="2">The sequence shown here is derived from an EMBL/GenBank/DDBJ whole genome shotgun (WGS) entry which is preliminary data.</text>
</comment>
<organism evidence="2 3">
    <name type="scientific">Microctonus hyperodae</name>
    <name type="common">Parasitoid wasp</name>
    <dbReference type="NCBI Taxonomy" id="165561"/>
    <lineage>
        <taxon>Eukaryota</taxon>
        <taxon>Metazoa</taxon>
        <taxon>Ecdysozoa</taxon>
        <taxon>Arthropoda</taxon>
        <taxon>Hexapoda</taxon>
        <taxon>Insecta</taxon>
        <taxon>Pterygota</taxon>
        <taxon>Neoptera</taxon>
        <taxon>Endopterygota</taxon>
        <taxon>Hymenoptera</taxon>
        <taxon>Apocrita</taxon>
        <taxon>Ichneumonoidea</taxon>
        <taxon>Braconidae</taxon>
        <taxon>Euphorinae</taxon>
        <taxon>Microctonus</taxon>
    </lineage>
</organism>
<dbReference type="AlphaFoldDB" id="A0AA39F2A9"/>
<reference evidence="2" key="1">
    <citation type="journal article" date="2023" name="bioRxiv">
        <title>Scaffold-level genome assemblies of two parasitoid biocontrol wasps reveal the parthenogenesis mechanism and an associated novel virus.</title>
        <authorList>
            <person name="Inwood S."/>
            <person name="Skelly J."/>
            <person name="Guhlin J."/>
            <person name="Harrop T."/>
            <person name="Goldson S."/>
            <person name="Dearden P."/>
        </authorList>
    </citation>
    <scope>NUCLEOTIDE SEQUENCE</scope>
    <source>
        <strain evidence="2">Lincoln</strain>
        <tissue evidence="2">Whole body</tissue>
    </source>
</reference>
<feature type="region of interest" description="Disordered" evidence="1">
    <location>
        <begin position="1"/>
        <end position="20"/>
    </location>
</feature>
<name>A0AA39F2A9_MICHY</name>
<reference evidence="2" key="2">
    <citation type="submission" date="2023-03" db="EMBL/GenBank/DDBJ databases">
        <authorList>
            <person name="Inwood S.N."/>
            <person name="Skelly J.G."/>
            <person name="Guhlin J."/>
            <person name="Harrop T.W.R."/>
            <person name="Goldson S.G."/>
            <person name="Dearden P.K."/>
        </authorList>
    </citation>
    <scope>NUCLEOTIDE SEQUENCE</scope>
    <source>
        <strain evidence="2">Lincoln</strain>
        <tissue evidence="2">Whole body</tissue>
    </source>
</reference>